<protein>
    <submittedName>
        <fullName evidence="1">Right-handed parallel beta-helix repeat-containing protein</fullName>
    </submittedName>
</protein>
<dbReference type="Proteomes" id="UP001380953">
    <property type="component" value="Unassembled WGS sequence"/>
</dbReference>
<evidence type="ECO:0000313" key="2">
    <source>
        <dbReference type="Proteomes" id="UP001380953"/>
    </source>
</evidence>
<organism evidence="1 2">
    <name type="scientific">Saccharibacillus sacchari</name>
    <dbReference type="NCBI Taxonomy" id="456493"/>
    <lineage>
        <taxon>Bacteria</taxon>
        <taxon>Bacillati</taxon>
        <taxon>Bacillota</taxon>
        <taxon>Bacilli</taxon>
        <taxon>Bacillales</taxon>
        <taxon>Paenibacillaceae</taxon>
        <taxon>Saccharibacillus</taxon>
    </lineage>
</organism>
<gene>
    <name evidence="1" type="ORF">WKI47_13360</name>
</gene>
<proteinExistence type="predicted"/>
<accession>A0ACC6PD45</accession>
<reference evidence="1" key="1">
    <citation type="submission" date="2024-03" db="EMBL/GenBank/DDBJ databases">
        <title>Whole genome sequecning of epiphytes from Marcgravia umbellata leaves.</title>
        <authorList>
            <person name="Kumar G."/>
            <person name="Savka M.A."/>
        </authorList>
    </citation>
    <scope>NUCLEOTIDE SEQUENCE</scope>
    <source>
        <strain evidence="1">RIT_BL5</strain>
    </source>
</reference>
<evidence type="ECO:0000313" key="1">
    <source>
        <dbReference type="EMBL" id="MEJ8304888.1"/>
    </source>
</evidence>
<sequence length="390" mass="40570">MRKHQRLLGTAILSLVAGSAFVSYSPSSYAASQPSAVYRTDAGVGASSPASATGLSVTDFGAVANDGRDDYAAFAAAAQAAKRQNKTLHIPAGTFTLSKIFTIDSIRVEGAGKAATVLVSTDPQKGSIDLKGDGVSLRNLKHVYETTVPRGNGAHEKNSITVRGASRFVIDNVSVSKSSTAGIMVAYGANNGVISNNTVANTGADGIHITTESHDIMVENNTVTAAGDDGIAVVSYKTSSVPVRAVTIRDNEVGGLSKARGISVVGGEHVAIENNSVKDTMMAGIYIATEGSYNTMNVDGVRVVGNTVDHTGIKEPEKHPNVLVYAGQGTIDNVEFIENTITNGAHRGIGVWGDGTVRDVKFERNTLVNANGAKTTFKNGNIELVDNVGF</sequence>
<keyword evidence="2" id="KW-1185">Reference proteome</keyword>
<name>A0ACC6PD45_9BACL</name>
<dbReference type="EMBL" id="JBBKAR010000034">
    <property type="protein sequence ID" value="MEJ8304888.1"/>
    <property type="molecule type" value="Genomic_DNA"/>
</dbReference>
<comment type="caution">
    <text evidence="1">The sequence shown here is derived from an EMBL/GenBank/DDBJ whole genome shotgun (WGS) entry which is preliminary data.</text>
</comment>